<evidence type="ECO:0000256" key="6">
    <source>
        <dbReference type="ARBA" id="ARBA00022840"/>
    </source>
</evidence>
<sequence length="1086" mass="120712">MSCSSSSSSRHNDRFGNVYDNTMDPKIGAGMKDRLEVQDTRLYMPEPRPGITRMHGTPAPPTPQQFSHTTYPTYPEYDDEEDEVVFAPRSETPKPKSSPLKPEAQTQSINKISAPVFAPRLPPTTTAPSDVVSLLEALADGSRGSPTPAASGFGTPHRPPLRSRTISHDASLAFSARAQTPGTFSFEHKRLEKVPEIQVGEARPQTPIFARADFRPPSVRTPSPVKQQVTPMANIVEHVDDEEDEEDEIILGSPPKRAEAVEEFTPTMEEPAPVRTAKTAERAPRQENATAKAAEGKEVDEAAMDSPQKSMVEYESSEDEARPSVVDYESSEDEGELVIGASLEVKSETQATTVMAHINDVIVDVKAESVLPAVEEAVEDAELEVQDDDGYNEKRVSQEVTIDEAEKDIVAMEAVQTAAGYIPEIPPVAPLQFTKKSSPAEIQLSYEPTPPPAAVAEPPAVEEHSKRFVAPPQTPPKGLRLPHATLTLPSLAAPTPQIQVQTPGSTMLDADAADIWLKAHDAGFLNSPKKRPVAGEEREEVGELNSEGERLLQDLLRENGTADAGLGNIIGQDTARELEEVLGGALAAEESRPWTPELGVGIDWQMAAAPLAEKPNMSVPMVLEQEAAAQPEGELVLEDESDLSEVSDVEEEEEMDLDAENDVSDLVEDEEDSDEPGYEPSPEPEPPLHVKEEMKNFELTFLNLRNSYRLIDKIGEGTFSSVYKAEDLRYREYRNEWDMSQDSSLTSSSPPLSKKRKLMRRMNRPRFVAIKKIYVTSSPQRILNELEILHELGGCDSVVPLITAFRHEDQVAAVLPYCKHVDFRDYFQTLTLHDIRLYFKSLFSGLEYVHERDIMHRDIKPSNFLYDVQKMKGVLVDFGLAEYTREREGFLEEDPLCVCSTYEHEEAPNSIAPIAGEPLHGYRKHDQRPSKRANRAGTRGFRAPEVLFKCNYQGTAIDIWSSGVILLSFLTKRFPFFNSTDDVEALLELCSIWGKQLMKETAALHGCSFESNIPTLHDRRITFKKLIPWATSRENNVPFTEEEELAMDFLEGCLDLNCKTRFTATQALQHAFLADVSIYDGEGAYE</sequence>
<dbReference type="Proteomes" id="UP000033140">
    <property type="component" value="Unassembled WGS sequence"/>
</dbReference>
<keyword evidence="10" id="KW-1185">Reference proteome</keyword>
<dbReference type="Gene3D" id="1.10.510.10">
    <property type="entry name" value="Transferase(Phosphotransferase) domain 1"/>
    <property type="match status" value="1"/>
</dbReference>
<protein>
    <recommendedName>
        <fullName evidence="1">non-specific serine/threonine protein kinase</fullName>
        <ecNumber evidence="1">2.7.11.1</ecNumber>
    </recommendedName>
</protein>
<reference evidence="9 10" key="1">
    <citation type="journal article" date="2011" name="J. Gen. Appl. Microbiol.">
        <title>Draft genome sequencing of the enigmatic yeast Saitoella complicata.</title>
        <authorList>
            <person name="Nishida H."/>
            <person name="Hamamoto M."/>
            <person name="Sugiyama J."/>
        </authorList>
    </citation>
    <scope>NUCLEOTIDE SEQUENCE [LARGE SCALE GENOMIC DNA]</scope>
    <source>
        <strain evidence="9 10">NRRL Y-17804</strain>
    </source>
</reference>
<keyword evidence="6" id="KW-0067">ATP-binding</keyword>
<dbReference type="PANTHER" id="PTHR44167:SF23">
    <property type="entry name" value="CDC7 KINASE, ISOFORM A-RELATED"/>
    <property type="match status" value="1"/>
</dbReference>
<dbReference type="SMART" id="SM00220">
    <property type="entry name" value="S_TKc"/>
    <property type="match status" value="1"/>
</dbReference>
<reference evidence="9 10" key="3">
    <citation type="journal article" date="2015" name="Genome Announc.">
        <title>Draft Genome Sequence of the Archiascomycetous Yeast Saitoella complicata.</title>
        <authorList>
            <person name="Yamauchi K."/>
            <person name="Kondo S."/>
            <person name="Hamamoto M."/>
            <person name="Takahashi Y."/>
            <person name="Ogura Y."/>
            <person name="Hayashi T."/>
            <person name="Nishida H."/>
        </authorList>
    </citation>
    <scope>NUCLEOTIDE SEQUENCE [LARGE SCALE GENOMIC DNA]</scope>
    <source>
        <strain evidence="9 10">NRRL Y-17804</strain>
    </source>
</reference>
<dbReference type="GO" id="GO:0004674">
    <property type="term" value="F:protein serine/threonine kinase activity"/>
    <property type="evidence" value="ECO:0007669"/>
    <property type="project" value="UniProtKB-KW"/>
</dbReference>
<gene>
    <name evidence="9" type="ORF">G7K_2341-t1</name>
</gene>
<evidence type="ECO:0000256" key="5">
    <source>
        <dbReference type="ARBA" id="ARBA00022777"/>
    </source>
</evidence>
<accession>A0A0E9NEN4</accession>
<reference evidence="9 10" key="2">
    <citation type="journal article" date="2014" name="J. Gen. Appl. Microbiol.">
        <title>The early diverging ascomycetous budding yeast Saitoella complicata has three histone deacetylases belonging to the Clr6, Hos2, and Rpd3 lineages.</title>
        <authorList>
            <person name="Nishida H."/>
            <person name="Matsumoto T."/>
            <person name="Kondo S."/>
            <person name="Hamamoto M."/>
            <person name="Yoshikawa H."/>
        </authorList>
    </citation>
    <scope>NUCLEOTIDE SEQUENCE [LARGE SCALE GENOMIC DNA]</scope>
    <source>
        <strain evidence="9 10">NRRL Y-17804</strain>
    </source>
</reference>
<dbReference type="InterPro" id="IPR011009">
    <property type="entry name" value="Kinase-like_dom_sf"/>
</dbReference>
<feature type="region of interest" description="Disordered" evidence="7">
    <location>
        <begin position="45"/>
        <end position="76"/>
    </location>
</feature>
<dbReference type="GO" id="GO:0005524">
    <property type="term" value="F:ATP binding"/>
    <property type="evidence" value="ECO:0007669"/>
    <property type="project" value="UniProtKB-KW"/>
</dbReference>
<dbReference type="SUPFAM" id="SSF56112">
    <property type="entry name" value="Protein kinase-like (PK-like)"/>
    <property type="match status" value="1"/>
</dbReference>
<keyword evidence="3" id="KW-0808">Transferase</keyword>
<evidence type="ECO:0000256" key="4">
    <source>
        <dbReference type="ARBA" id="ARBA00022741"/>
    </source>
</evidence>
<feature type="region of interest" description="Disordered" evidence="7">
    <location>
        <begin position="1"/>
        <end position="32"/>
    </location>
</feature>
<dbReference type="Gene3D" id="3.30.200.20">
    <property type="entry name" value="Phosphorylase Kinase, domain 1"/>
    <property type="match status" value="1"/>
</dbReference>
<feature type="region of interest" description="Disordered" evidence="7">
    <location>
        <begin position="266"/>
        <end position="323"/>
    </location>
</feature>
<dbReference type="PROSITE" id="PS50011">
    <property type="entry name" value="PROTEIN_KINASE_DOM"/>
    <property type="match status" value="1"/>
</dbReference>
<feature type="region of interest" description="Disordered" evidence="7">
    <location>
        <begin position="87"/>
        <end position="106"/>
    </location>
</feature>
<evidence type="ECO:0000259" key="8">
    <source>
        <dbReference type="PROSITE" id="PS50011"/>
    </source>
</evidence>
<evidence type="ECO:0000256" key="3">
    <source>
        <dbReference type="ARBA" id="ARBA00022679"/>
    </source>
</evidence>
<dbReference type="CDD" id="cd14019">
    <property type="entry name" value="STKc_Cdc7"/>
    <property type="match status" value="1"/>
</dbReference>
<proteinExistence type="predicted"/>
<dbReference type="GO" id="GO:0005634">
    <property type="term" value="C:nucleus"/>
    <property type="evidence" value="ECO:0007669"/>
    <property type="project" value="TreeGrafter"/>
</dbReference>
<keyword evidence="2" id="KW-0723">Serine/threonine-protein kinase</keyword>
<evidence type="ECO:0000256" key="2">
    <source>
        <dbReference type="ARBA" id="ARBA00022527"/>
    </source>
</evidence>
<keyword evidence="4" id="KW-0547">Nucleotide-binding</keyword>
<evidence type="ECO:0000313" key="9">
    <source>
        <dbReference type="EMBL" id="GAO48161.1"/>
    </source>
</evidence>
<evidence type="ECO:0000256" key="7">
    <source>
        <dbReference type="SAM" id="MobiDB-lite"/>
    </source>
</evidence>
<name>A0A0E9NEN4_SAICN</name>
<dbReference type="EMBL" id="BACD03000013">
    <property type="protein sequence ID" value="GAO48161.1"/>
    <property type="molecule type" value="Genomic_DNA"/>
</dbReference>
<feature type="region of interest" description="Disordered" evidence="7">
    <location>
        <begin position="627"/>
        <end position="688"/>
    </location>
</feature>
<feature type="region of interest" description="Disordered" evidence="7">
    <location>
        <begin position="142"/>
        <end position="162"/>
    </location>
</feature>
<dbReference type="EC" id="2.7.11.1" evidence="1"/>
<comment type="caution">
    <text evidence="9">The sequence shown here is derived from an EMBL/GenBank/DDBJ whole genome shotgun (WGS) entry which is preliminary data.</text>
</comment>
<dbReference type="PANTHER" id="PTHR44167">
    <property type="entry name" value="OVARIAN-SPECIFIC SERINE/THREONINE-PROTEIN KINASE LOK-RELATED"/>
    <property type="match status" value="1"/>
</dbReference>
<evidence type="ECO:0000313" key="10">
    <source>
        <dbReference type="Proteomes" id="UP000033140"/>
    </source>
</evidence>
<dbReference type="InterPro" id="IPR008271">
    <property type="entry name" value="Ser/Thr_kinase_AS"/>
</dbReference>
<evidence type="ECO:0000256" key="1">
    <source>
        <dbReference type="ARBA" id="ARBA00012513"/>
    </source>
</evidence>
<dbReference type="InterPro" id="IPR000719">
    <property type="entry name" value="Prot_kinase_dom"/>
</dbReference>
<feature type="domain" description="Protein kinase" evidence="8">
    <location>
        <begin position="708"/>
        <end position="1073"/>
    </location>
</feature>
<dbReference type="AlphaFoldDB" id="A0A0E9NEN4"/>
<keyword evidence="5" id="KW-0418">Kinase</keyword>
<organism evidence="9 10">
    <name type="scientific">Saitoella complicata (strain BCRC 22490 / CBS 7301 / JCM 7358 / NBRC 10748 / NRRL Y-17804)</name>
    <dbReference type="NCBI Taxonomy" id="698492"/>
    <lineage>
        <taxon>Eukaryota</taxon>
        <taxon>Fungi</taxon>
        <taxon>Dikarya</taxon>
        <taxon>Ascomycota</taxon>
        <taxon>Taphrinomycotina</taxon>
        <taxon>Taphrinomycotina incertae sedis</taxon>
        <taxon>Saitoella</taxon>
    </lineage>
</organism>
<dbReference type="Pfam" id="PF00069">
    <property type="entry name" value="Pkinase"/>
    <property type="match status" value="2"/>
</dbReference>
<dbReference type="PROSITE" id="PS00108">
    <property type="entry name" value="PROTEIN_KINASE_ST"/>
    <property type="match status" value="1"/>
</dbReference>
<dbReference type="STRING" id="698492.A0A0E9NEN4"/>
<feature type="compositionally biased region" description="Acidic residues" evidence="7">
    <location>
        <begin position="635"/>
        <end position="677"/>
    </location>
</feature>
<dbReference type="GO" id="GO:0044773">
    <property type="term" value="P:mitotic DNA damage checkpoint signaling"/>
    <property type="evidence" value="ECO:0007669"/>
    <property type="project" value="TreeGrafter"/>
</dbReference>